<name>A0ABX1JD31_9PSEU</name>
<sequence length="185" mass="19788">MTHSEQMPTTRRWLAACRHLSRCPREPLTDTAREVRTLVGADTVTVWLTDGDFPGPLWTDVKAAARRAMAEASPSVVTGAGGSTLVVPIGLPGHVRGVLVLGRGPHRAPFPEVLGMLAQSYVSYNTSREVAELGDRLIRLAFSAGLSLSGSLQHTDDPRVEEGIRAALASLDESVALIRAYVHAA</sequence>
<protein>
    <submittedName>
        <fullName evidence="1">Uncharacterized protein</fullName>
    </submittedName>
</protein>
<dbReference type="Proteomes" id="UP000715441">
    <property type="component" value="Unassembled WGS sequence"/>
</dbReference>
<evidence type="ECO:0000313" key="2">
    <source>
        <dbReference type="Proteomes" id="UP000715441"/>
    </source>
</evidence>
<comment type="caution">
    <text evidence="1">The sequence shown here is derived from an EMBL/GenBank/DDBJ whole genome shotgun (WGS) entry which is preliminary data.</text>
</comment>
<organism evidence="1 2">
    <name type="scientific">Amycolatopsis acididurans</name>
    <dbReference type="NCBI Taxonomy" id="2724524"/>
    <lineage>
        <taxon>Bacteria</taxon>
        <taxon>Bacillati</taxon>
        <taxon>Actinomycetota</taxon>
        <taxon>Actinomycetes</taxon>
        <taxon>Pseudonocardiales</taxon>
        <taxon>Pseudonocardiaceae</taxon>
        <taxon>Amycolatopsis</taxon>
    </lineage>
</organism>
<reference evidence="1 2" key="1">
    <citation type="submission" date="2020-04" db="EMBL/GenBank/DDBJ databases">
        <title>Novel species.</title>
        <authorList>
            <person name="Teo W.F.A."/>
            <person name="Lipun K."/>
            <person name="Srisuk N."/>
            <person name="Duangmal K."/>
        </authorList>
    </citation>
    <scope>NUCLEOTIDE SEQUENCE [LARGE SCALE GENOMIC DNA]</scope>
    <source>
        <strain evidence="1 2">K13G38</strain>
    </source>
</reference>
<dbReference type="RefSeq" id="WP_168519328.1">
    <property type="nucleotide sequence ID" value="NZ_JAAXLS010000021.1"/>
</dbReference>
<proteinExistence type="predicted"/>
<keyword evidence="2" id="KW-1185">Reference proteome</keyword>
<evidence type="ECO:0000313" key="1">
    <source>
        <dbReference type="EMBL" id="NKQ56290.1"/>
    </source>
</evidence>
<dbReference type="EMBL" id="JAAXLS010000021">
    <property type="protein sequence ID" value="NKQ56290.1"/>
    <property type="molecule type" value="Genomic_DNA"/>
</dbReference>
<gene>
    <name evidence="1" type="ORF">HFP15_25760</name>
</gene>
<accession>A0ABX1JD31</accession>